<dbReference type="InParanoid" id="A0A1B1ALB0"/>
<accession>A0A1B1ALB0</accession>
<evidence type="ECO:0008006" key="4">
    <source>
        <dbReference type="Google" id="ProtNLM"/>
    </source>
</evidence>
<name>A0A1B1ALB0_9PROT</name>
<protein>
    <recommendedName>
        <fullName evidence="4">Flagellar protein FlaG</fullName>
    </recommendedName>
</protein>
<evidence type="ECO:0000313" key="2">
    <source>
        <dbReference type="EMBL" id="ANP47335.1"/>
    </source>
</evidence>
<dbReference type="Proteomes" id="UP000092498">
    <property type="component" value="Chromosome"/>
</dbReference>
<organism evidence="2 3">
    <name type="scientific">Candidatus Viadribacter manganicus</name>
    <dbReference type="NCBI Taxonomy" id="1759059"/>
    <lineage>
        <taxon>Bacteria</taxon>
        <taxon>Pseudomonadati</taxon>
        <taxon>Pseudomonadota</taxon>
        <taxon>Alphaproteobacteria</taxon>
        <taxon>Hyphomonadales</taxon>
        <taxon>Hyphomonadaceae</taxon>
        <taxon>Candidatus Viadribacter</taxon>
    </lineage>
</organism>
<dbReference type="InterPro" id="IPR035924">
    <property type="entry name" value="FlaG-like_sf"/>
</dbReference>
<dbReference type="AlphaFoldDB" id="A0A1B1ALB0"/>
<sequence length="98" mass="10712">MASITPSQPVREALARRVTSEPGPATEVAERQRAENAAEQKGELAPDRVAIALDAESQRFVSTLTDTSTAEMLRKYPSESQLAYSRAVMAYLRAQMGK</sequence>
<dbReference type="STRING" id="1759059.ATE48_16130"/>
<dbReference type="SUPFAM" id="SSF160214">
    <property type="entry name" value="FlaG-like"/>
    <property type="match status" value="1"/>
</dbReference>
<keyword evidence="3" id="KW-1185">Reference proteome</keyword>
<feature type="compositionally biased region" description="Basic and acidic residues" evidence="1">
    <location>
        <begin position="28"/>
        <end position="43"/>
    </location>
</feature>
<proteinExistence type="predicted"/>
<dbReference type="EMBL" id="CP013244">
    <property type="protein sequence ID" value="ANP47335.1"/>
    <property type="molecule type" value="Genomic_DNA"/>
</dbReference>
<dbReference type="OrthoDB" id="8565152at2"/>
<gene>
    <name evidence="2" type="ORF">ATE48_16130</name>
</gene>
<evidence type="ECO:0000313" key="3">
    <source>
        <dbReference type="Proteomes" id="UP000092498"/>
    </source>
</evidence>
<dbReference type="KEGG" id="cbot:ATE48_16130"/>
<dbReference type="RefSeq" id="WP_066773280.1">
    <property type="nucleotide sequence ID" value="NZ_CP013244.1"/>
</dbReference>
<feature type="region of interest" description="Disordered" evidence="1">
    <location>
        <begin position="1"/>
        <end position="43"/>
    </location>
</feature>
<reference evidence="2 3" key="1">
    <citation type="submission" date="2015-11" db="EMBL/GenBank/DDBJ databases">
        <title>Whole-Genome Sequence of Candidatus Oderbacter manganicum from the National Park Lower Oder Valley, Germany.</title>
        <authorList>
            <person name="Braun B."/>
            <person name="Liere K."/>
            <person name="Szewzyk U."/>
        </authorList>
    </citation>
    <scope>NUCLEOTIDE SEQUENCE [LARGE SCALE GENOMIC DNA]</scope>
    <source>
        <strain evidence="2 3">OTSz_A_272</strain>
    </source>
</reference>
<evidence type="ECO:0000256" key="1">
    <source>
        <dbReference type="SAM" id="MobiDB-lite"/>
    </source>
</evidence>